<dbReference type="GO" id="GO:0019185">
    <property type="term" value="C:snRNA-activating protein complex"/>
    <property type="evidence" value="ECO:0007669"/>
    <property type="project" value="TreeGrafter"/>
</dbReference>
<keyword evidence="3" id="KW-0804">Transcription</keyword>
<dbReference type="CDD" id="cd00167">
    <property type="entry name" value="SANT"/>
    <property type="match status" value="2"/>
</dbReference>
<dbReference type="GO" id="GO:0042796">
    <property type="term" value="P:snRNA transcription by RNA polymerase III"/>
    <property type="evidence" value="ECO:0007669"/>
    <property type="project" value="TreeGrafter"/>
</dbReference>
<keyword evidence="1" id="KW-0805">Transcription regulation</keyword>
<accession>A0A9N9CMD4</accession>
<protein>
    <submittedName>
        <fullName evidence="9">7635_t:CDS:1</fullName>
    </submittedName>
</protein>
<dbReference type="InterPro" id="IPR009057">
    <property type="entry name" value="Homeodomain-like_sf"/>
</dbReference>
<dbReference type="InterPro" id="IPR017884">
    <property type="entry name" value="SANT_dom"/>
</dbReference>
<dbReference type="Gene3D" id="1.10.10.60">
    <property type="entry name" value="Homeodomain-like"/>
    <property type="match status" value="2"/>
</dbReference>
<evidence type="ECO:0000256" key="4">
    <source>
        <dbReference type="ARBA" id="ARBA00023242"/>
    </source>
</evidence>
<dbReference type="GO" id="GO:0001006">
    <property type="term" value="F:RNA polymerase III type 3 promoter sequence-specific DNA binding"/>
    <property type="evidence" value="ECO:0007669"/>
    <property type="project" value="TreeGrafter"/>
</dbReference>
<evidence type="ECO:0000259" key="7">
    <source>
        <dbReference type="PROSITE" id="PS51293"/>
    </source>
</evidence>
<dbReference type="PANTHER" id="PTHR46621:SF1">
    <property type="entry name" value="SNRNA-ACTIVATING PROTEIN COMPLEX SUBUNIT 4"/>
    <property type="match status" value="1"/>
</dbReference>
<dbReference type="InterPro" id="IPR051575">
    <property type="entry name" value="Myb-like_DNA-bd"/>
</dbReference>
<dbReference type="OrthoDB" id="2143914at2759"/>
<name>A0A9N9CMD4_9GLOM</name>
<dbReference type="PROSITE" id="PS51293">
    <property type="entry name" value="SANT"/>
    <property type="match status" value="1"/>
</dbReference>
<organism evidence="9 10">
    <name type="scientific">Paraglomus occultum</name>
    <dbReference type="NCBI Taxonomy" id="144539"/>
    <lineage>
        <taxon>Eukaryota</taxon>
        <taxon>Fungi</taxon>
        <taxon>Fungi incertae sedis</taxon>
        <taxon>Mucoromycota</taxon>
        <taxon>Glomeromycotina</taxon>
        <taxon>Glomeromycetes</taxon>
        <taxon>Paraglomerales</taxon>
        <taxon>Paraglomeraceae</taxon>
        <taxon>Paraglomus</taxon>
    </lineage>
</organism>
<feature type="coiled-coil region" evidence="5">
    <location>
        <begin position="96"/>
        <end position="123"/>
    </location>
</feature>
<feature type="domain" description="SANT" evidence="7">
    <location>
        <begin position="93"/>
        <end position="134"/>
    </location>
</feature>
<keyword evidence="5" id="KW-0175">Coiled coil</keyword>
<dbReference type="Proteomes" id="UP000789572">
    <property type="component" value="Unassembled WGS sequence"/>
</dbReference>
<keyword evidence="10" id="KW-1185">Reference proteome</keyword>
<sequence>MNNPSDNNRHASVDSHALGRRWTKQEDSLFNRVFDSTATENEKVRVRFKKRRWTKQEDELLCLCYALHRNEWSVIAEYMQGRSPRSCRERWAIITVNWSQEEIEKLEKNVEKYGENWKQVAKDLPGKTYRQVKAAKQKIE</sequence>
<evidence type="ECO:0000313" key="10">
    <source>
        <dbReference type="Proteomes" id="UP000789572"/>
    </source>
</evidence>
<dbReference type="EMBL" id="CAJVPJ010001839">
    <property type="protein sequence ID" value="CAG8605376.1"/>
    <property type="molecule type" value="Genomic_DNA"/>
</dbReference>
<dbReference type="PANTHER" id="PTHR46621">
    <property type="entry name" value="SNRNA-ACTIVATING PROTEIN COMPLEX SUBUNIT 4"/>
    <property type="match status" value="1"/>
</dbReference>
<dbReference type="AlphaFoldDB" id="A0A9N9CMD4"/>
<dbReference type="InterPro" id="IPR001005">
    <property type="entry name" value="SANT/Myb"/>
</dbReference>
<dbReference type="PROSITE" id="PS50090">
    <property type="entry name" value="MYB_LIKE"/>
    <property type="match status" value="2"/>
</dbReference>
<dbReference type="Pfam" id="PF00249">
    <property type="entry name" value="Myb_DNA-binding"/>
    <property type="match status" value="2"/>
</dbReference>
<keyword evidence="2" id="KW-0238">DNA-binding</keyword>
<evidence type="ECO:0000259" key="8">
    <source>
        <dbReference type="PROSITE" id="PS51294"/>
    </source>
</evidence>
<dbReference type="SMART" id="SM00717">
    <property type="entry name" value="SANT"/>
    <property type="match status" value="2"/>
</dbReference>
<feature type="domain" description="HTH myb-type" evidence="8">
    <location>
        <begin position="101"/>
        <end position="133"/>
    </location>
</feature>
<dbReference type="PROSITE" id="PS51294">
    <property type="entry name" value="HTH_MYB"/>
    <property type="match status" value="2"/>
</dbReference>
<dbReference type="InterPro" id="IPR017930">
    <property type="entry name" value="Myb_dom"/>
</dbReference>
<evidence type="ECO:0000256" key="2">
    <source>
        <dbReference type="ARBA" id="ARBA00023125"/>
    </source>
</evidence>
<proteinExistence type="predicted"/>
<dbReference type="GO" id="GO:0042795">
    <property type="term" value="P:snRNA transcription by RNA polymerase II"/>
    <property type="evidence" value="ECO:0007669"/>
    <property type="project" value="TreeGrafter"/>
</dbReference>
<feature type="domain" description="Myb-like" evidence="6">
    <location>
        <begin position="97"/>
        <end position="133"/>
    </location>
</feature>
<evidence type="ECO:0000313" key="9">
    <source>
        <dbReference type="EMBL" id="CAG8605376.1"/>
    </source>
</evidence>
<dbReference type="SUPFAM" id="SSF46689">
    <property type="entry name" value="Homeodomain-like"/>
    <property type="match status" value="1"/>
</dbReference>
<evidence type="ECO:0000259" key="6">
    <source>
        <dbReference type="PROSITE" id="PS50090"/>
    </source>
</evidence>
<feature type="domain" description="HTH myb-type" evidence="8">
    <location>
        <begin position="45"/>
        <end position="100"/>
    </location>
</feature>
<comment type="caution">
    <text evidence="9">The sequence shown here is derived from an EMBL/GenBank/DDBJ whole genome shotgun (WGS) entry which is preliminary data.</text>
</comment>
<reference evidence="9" key="1">
    <citation type="submission" date="2021-06" db="EMBL/GenBank/DDBJ databases">
        <authorList>
            <person name="Kallberg Y."/>
            <person name="Tangrot J."/>
            <person name="Rosling A."/>
        </authorList>
    </citation>
    <scope>NUCLEOTIDE SEQUENCE</scope>
    <source>
        <strain evidence="9">IA702</strain>
    </source>
</reference>
<evidence type="ECO:0000256" key="3">
    <source>
        <dbReference type="ARBA" id="ARBA00023163"/>
    </source>
</evidence>
<keyword evidence="4" id="KW-0539">Nucleus</keyword>
<evidence type="ECO:0000256" key="1">
    <source>
        <dbReference type="ARBA" id="ARBA00023015"/>
    </source>
</evidence>
<dbReference type="GO" id="GO:0000978">
    <property type="term" value="F:RNA polymerase II cis-regulatory region sequence-specific DNA binding"/>
    <property type="evidence" value="ECO:0007669"/>
    <property type="project" value="TreeGrafter"/>
</dbReference>
<evidence type="ECO:0000256" key="5">
    <source>
        <dbReference type="SAM" id="Coils"/>
    </source>
</evidence>
<gene>
    <name evidence="9" type="ORF">POCULU_LOCUS7683</name>
</gene>
<feature type="domain" description="Myb-like" evidence="6">
    <location>
        <begin position="45"/>
        <end position="95"/>
    </location>
</feature>